<proteinExistence type="predicted"/>
<dbReference type="Pfam" id="PF01636">
    <property type="entry name" value="APH"/>
    <property type="match status" value="1"/>
</dbReference>
<reference evidence="2 3" key="1">
    <citation type="submission" date="2011-08" db="EMBL/GenBank/DDBJ databases">
        <title>The genome of the obligate endobacterium of an arbuscular mycorrhizal fungus reveals an interphylum network of nutritional interactions.</title>
        <authorList>
            <person name="Ghignone S."/>
            <person name="Salvioli A."/>
            <person name="Anca I."/>
            <person name="Lumini E."/>
            <person name="Ortu G."/>
            <person name="Petiti L."/>
            <person name="Cruveiller S."/>
            <person name="Bianciotto V."/>
            <person name="Piffanelli P."/>
            <person name="Lanfranco L."/>
            <person name="Bonfante P."/>
        </authorList>
    </citation>
    <scope>NUCLEOTIDE SEQUENCE [LARGE SCALE GENOMIC DNA]</scope>
    <source>
        <strain evidence="2 3">BEG34</strain>
    </source>
</reference>
<feature type="domain" description="Aminoglycoside phosphotransferase" evidence="1">
    <location>
        <begin position="22"/>
        <end position="259"/>
    </location>
</feature>
<dbReference type="InterPro" id="IPR011009">
    <property type="entry name" value="Kinase-like_dom_sf"/>
</dbReference>
<protein>
    <submittedName>
        <fullName evidence="2">Putative Aminoglycoside phosphotransferase</fullName>
    </submittedName>
</protein>
<dbReference type="SUPFAM" id="SSF56112">
    <property type="entry name" value="Protein kinase-like (PK-like)"/>
    <property type="match status" value="1"/>
</dbReference>
<evidence type="ECO:0000313" key="2">
    <source>
        <dbReference type="EMBL" id="CCD29527.1"/>
    </source>
</evidence>
<dbReference type="Gene3D" id="3.90.1200.10">
    <property type="match status" value="1"/>
</dbReference>
<dbReference type="EMBL" id="CAFB01000042">
    <property type="protein sequence ID" value="CCD29527.1"/>
    <property type="molecule type" value="Genomic_DNA"/>
</dbReference>
<organism evidence="2 3">
    <name type="scientific">Candidatus Glomeribacter gigasporarum BEG34</name>
    <dbReference type="NCBI Taxonomy" id="1070319"/>
    <lineage>
        <taxon>Bacteria</taxon>
        <taxon>Pseudomonadati</taxon>
        <taxon>Pseudomonadota</taxon>
        <taxon>Betaproteobacteria</taxon>
        <taxon>Burkholderiales</taxon>
        <taxon>Burkholderiaceae</taxon>
        <taxon>Candidatus Glomeribacter</taxon>
    </lineage>
</organism>
<keyword evidence="3" id="KW-1185">Reference proteome</keyword>
<comment type="caution">
    <text evidence="2">The sequence shown here is derived from an EMBL/GenBank/DDBJ whole genome shotgun (WGS) entry which is preliminary data.</text>
</comment>
<dbReference type="AlphaFoldDB" id="G2J9T0"/>
<dbReference type="OrthoDB" id="9809275at2"/>
<keyword evidence="2" id="KW-0808">Transferase</keyword>
<dbReference type="Gene3D" id="3.30.200.20">
    <property type="entry name" value="Phosphorylase Kinase, domain 1"/>
    <property type="match status" value="1"/>
</dbReference>
<dbReference type="RefSeq" id="WP_006682714.1">
    <property type="nucleotide sequence ID" value="NZ_CAFB01000042.1"/>
</dbReference>
<evidence type="ECO:0000313" key="3">
    <source>
        <dbReference type="Proteomes" id="UP000054051"/>
    </source>
</evidence>
<dbReference type="InterPro" id="IPR002575">
    <property type="entry name" value="Aminoglycoside_PTrfase"/>
</dbReference>
<accession>G2J9T0</accession>
<dbReference type="eggNOG" id="COG3178">
    <property type="taxonomic scope" value="Bacteria"/>
</dbReference>
<evidence type="ECO:0000259" key="1">
    <source>
        <dbReference type="Pfam" id="PF01636"/>
    </source>
</evidence>
<name>G2J9T0_9BURK</name>
<dbReference type="STRING" id="1070319.CAGGBEG34_250029"/>
<dbReference type="Proteomes" id="UP000054051">
    <property type="component" value="Unassembled WGS sequence"/>
</dbReference>
<dbReference type="GO" id="GO:0016740">
    <property type="term" value="F:transferase activity"/>
    <property type="evidence" value="ECO:0007669"/>
    <property type="project" value="UniProtKB-KW"/>
</dbReference>
<sequence>MRAAQLLAWLANQPYPLDLDSVETIRTDAGARRYLRVASAGPHGPTLIAVDAPPPEKCREFRHVSHLLLEAGIHAPRVLEADFERGFMLVTDLGRTTYLEYFAALKNAPNPLKSAGLDAAQPLFIAALDTLIEWQRTTRAGVLPDYDEKLLRRELALFPEWYLQCHLGLTLTSAQRAALDAVYALLIRNAAAQPRVFTHRDYMPRNLMVSAPNPGVLDFQDAVTGPLTYDLVSLFRDAFISWEEALERVWIGYYYTRARSKGLPVDANFESFYRALEWMGLQRHLKILGLFAQLHYRDGKSHYLTDTPRFIAYAQRTAQRYSELAPLARLLDECVAPHSAAMAASPTRIAP</sequence>
<gene>
    <name evidence="2" type="ORF">CAGGBEG34_250029</name>
</gene>